<dbReference type="CDD" id="cd02440">
    <property type="entry name" value="AdoMet_MTases"/>
    <property type="match status" value="1"/>
</dbReference>
<reference evidence="2 3" key="1">
    <citation type="submission" date="2019-02" db="EMBL/GenBank/DDBJ databases">
        <title>Pedobacter sp. RP-3-11 sp. nov., isolated from Arctic soil.</title>
        <authorList>
            <person name="Dahal R.H."/>
        </authorList>
    </citation>
    <scope>NUCLEOTIDE SEQUENCE [LARGE SCALE GENOMIC DNA]</scope>
    <source>
        <strain evidence="2 3">RP-3-11</strain>
    </source>
</reference>
<name>A0A4R0NTE3_9SPHI</name>
<dbReference type="InterPro" id="IPR013216">
    <property type="entry name" value="Methyltransf_11"/>
</dbReference>
<dbReference type="OrthoDB" id="9770553at2"/>
<dbReference type="PANTHER" id="PTHR45036">
    <property type="entry name" value="METHYLTRANSFERASE LIKE 7B"/>
    <property type="match status" value="1"/>
</dbReference>
<dbReference type="GO" id="GO:0008757">
    <property type="term" value="F:S-adenosylmethionine-dependent methyltransferase activity"/>
    <property type="evidence" value="ECO:0007669"/>
    <property type="project" value="InterPro"/>
</dbReference>
<dbReference type="Gene3D" id="3.40.50.150">
    <property type="entry name" value="Vaccinia Virus protein VP39"/>
    <property type="match status" value="1"/>
</dbReference>
<dbReference type="Proteomes" id="UP000291485">
    <property type="component" value="Unassembled WGS sequence"/>
</dbReference>
<keyword evidence="2" id="KW-0489">Methyltransferase</keyword>
<evidence type="ECO:0000259" key="1">
    <source>
        <dbReference type="Pfam" id="PF08241"/>
    </source>
</evidence>
<proteinExistence type="predicted"/>
<protein>
    <submittedName>
        <fullName evidence="2">Class I SAM-dependent methyltransferase</fullName>
    </submittedName>
</protein>
<dbReference type="InterPro" id="IPR052356">
    <property type="entry name" value="Thiol_S-MT"/>
</dbReference>
<dbReference type="InterPro" id="IPR029063">
    <property type="entry name" value="SAM-dependent_MTases_sf"/>
</dbReference>
<sequence length="196" mass="22807">MLSAQTNFYNRFSFLYPLVDVFLKPQKKKFFNIINKLPEGKLLEIGIGNGAHIKLYQRHQITGIELSTSMLNIAKKNAPSTISLFEMNGENLTFESDSFDYVVLSHVIAVADKPEKLLLECERVLKHSGKMLILNHFTPNNHIKYIDQFFNLFSGIFHLKSIFYIENFKAINHFKLEKEIALKPFSYFKILIFSKH</sequence>
<dbReference type="GO" id="GO:0032259">
    <property type="term" value="P:methylation"/>
    <property type="evidence" value="ECO:0007669"/>
    <property type="project" value="UniProtKB-KW"/>
</dbReference>
<keyword evidence="2" id="KW-0808">Transferase</keyword>
<dbReference type="EMBL" id="SJSN01000014">
    <property type="protein sequence ID" value="TCD04569.1"/>
    <property type="molecule type" value="Genomic_DNA"/>
</dbReference>
<evidence type="ECO:0000313" key="2">
    <source>
        <dbReference type="EMBL" id="TCD04569.1"/>
    </source>
</evidence>
<dbReference type="AlphaFoldDB" id="A0A4R0NTE3"/>
<evidence type="ECO:0000313" key="3">
    <source>
        <dbReference type="Proteomes" id="UP000291485"/>
    </source>
</evidence>
<organism evidence="2 3">
    <name type="scientific">Pedobacter frigidisoli</name>
    <dbReference type="NCBI Taxonomy" id="2530455"/>
    <lineage>
        <taxon>Bacteria</taxon>
        <taxon>Pseudomonadati</taxon>
        <taxon>Bacteroidota</taxon>
        <taxon>Sphingobacteriia</taxon>
        <taxon>Sphingobacteriales</taxon>
        <taxon>Sphingobacteriaceae</taxon>
        <taxon>Pedobacter</taxon>
    </lineage>
</organism>
<gene>
    <name evidence="2" type="ORF">EZ449_16590</name>
</gene>
<dbReference type="PANTHER" id="PTHR45036:SF1">
    <property type="entry name" value="METHYLTRANSFERASE LIKE 7A"/>
    <property type="match status" value="1"/>
</dbReference>
<accession>A0A4R0NTE3</accession>
<dbReference type="Pfam" id="PF08241">
    <property type="entry name" value="Methyltransf_11"/>
    <property type="match status" value="1"/>
</dbReference>
<feature type="domain" description="Methyltransferase type 11" evidence="1">
    <location>
        <begin position="43"/>
        <end position="133"/>
    </location>
</feature>
<keyword evidence="3" id="KW-1185">Reference proteome</keyword>
<comment type="caution">
    <text evidence="2">The sequence shown here is derived from an EMBL/GenBank/DDBJ whole genome shotgun (WGS) entry which is preliminary data.</text>
</comment>
<dbReference type="SUPFAM" id="SSF53335">
    <property type="entry name" value="S-adenosyl-L-methionine-dependent methyltransferases"/>
    <property type="match status" value="1"/>
</dbReference>